<reference evidence="1 2" key="1">
    <citation type="submission" date="2016-10" db="EMBL/GenBank/DDBJ databases">
        <authorList>
            <person name="Varghese N."/>
            <person name="Submissions S."/>
        </authorList>
    </citation>
    <scope>NUCLEOTIDE SEQUENCE [LARGE SCALE GENOMIC DNA]</scope>
    <source>
        <strain evidence="1 2">MAR_2009_60</strain>
    </source>
</reference>
<sequence>MAELEEIILKKISVYKMLYIVAYETGKKQDVKYYSKCLKKLNKILKIL</sequence>
<organism evidence="1 2">
    <name type="scientific">Maribacter dokdonensis</name>
    <dbReference type="NCBI Taxonomy" id="320912"/>
    <lineage>
        <taxon>Bacteria</taxon>
        <taxon>Pseudomonadati</taxon>
        <taxon>Bacteroidota</taxon>
        <taxon>Flavobacteriia</taxon>
        <taxon>Flavobacteriales</taxon>
        <taxon>Flavobacteriaceae</taxon>
        <taxon>Maribacter</taxon>
    </lineage>
</organism>
<name>A0ABY0UTB5_9FLAO</name>
<gene>
    <name evidence="1" type="ORF">SAMN05192545_2882</name>
</gene>
<accession>A0ABY0UTB5</accession>
<dbReference type="EMBL" id="LT629754">
    <property type="protein sequence ID" value="SDT15118.1"/>
    <property type="molecule type" value="Genomic_DNA"/>
</dbReference>
<evidence type="ECO:0000313" key="1">
    <source>
        <dbReference type="EMBL" id="SDT15118.1"/>
    </source>
</evidence>
<dbReference type="RefSeq" id="WP_157681207.1">
    <property type="nucleotide sequence ID" value="NZ_LT629754.1"/>
</dbReference>
<proteinExistence type="predicted"/>
<dbReference type="Proteomes" id="UP000199574">
    <property type="component" value="Chromosome I"/>
</dbReference>
<evidence type="ECO:0000313" key="2">
    <source>
        <dbReference type="Proteomes" id="UP000199574"/>
    </source>
</evidence>
<keyword evidence="2" id="KW-1185">Reference proteome</keyword>
<protein>
    <submittedName>
        <fullName evidence="1">Uncharacterized protein</fullName>
    </submittedName>
</protein>
<dbReference type="GeneID" id="90594230"/>